<dbReference type="Pfam" id="PF09793">
    <property type="entry name" value="AD"/>
    <property type="match status" value="1"/>
</dbReference>
<protein>
    <recommendedName>
        <fullName evidence="1">AD domain-containing protein</fullName>
    </recommendedName>
</protein>
<dbReference type="AlphaFoldDB" id="A0A8J2LYC8"/>
<dbReference type="PROSITE" id="PS52001">
    <property type="entry name" value="AD"/>
    <property type="match status" value="1"/>
</dbReference>
<organism evidence="2 3">
    <name type="scientific">Allacma fusca</name>
    <dbReference type="NCBI Taxonomy" id="39272"/>
    <lineage>
        <taxon>Eukaryota</taxon>
        <taxon>Metazoa</taxon>
        <taxon>Ecdysozoa</taxon>
        <taxon>Arthropoda</taxon>
        <taxon>Hexapoda</taxon>
        <taxon>Collembola</taxon>
        <taxon>Symphypleona</taxon>
        <taxon>Sminthuridae</taxon>
        <taxon>Allacma</taxon>
    </lineage>
</organism>
<dbReference type="InterPro" id="IPR039683">
    <property type="entry name" value="Lsm12-like"/>
</dbReference>
<gene>
    <name evidence="2" type="ORF">AFUS01_LOCUS40420</name>
</gene>
<evidence type="ECO:0000259" key="1">
    <source>
        <dbReference type="PROSITE" id="PS52001"/>
    </source>
</evidence>
<evidence type="ECO:0000313" key="3">
    <source>
        <dbReference type="Proteomes" id="UP000708208"/>
    </source>
</evidence>
<keyword evidence="3" id="KW-1185">Reference proteome</keyword>
<dbReference type="SMART" id="SM00995">
    <property type="entry name" value="AD"/>
    <property type="match status" value="1"/>
</dbReference>
<dbReference type="InterPro" id="IPR048478">
    <property type="entry name" value="LSM12_LSM"/>
</dbReference>
<evidence type="ECO:0000313" key="2">
    <source>
        <dbReference type="EMBL" id="CAG7830631.1"/>
    </source>
</evidence>
<dbReference type="OrthoDB" id="1057137at2759"/>
<feature type="domain" description="AD" evidence="1">
    <location>
        <begin position="82"/>
        <end position="176"/>
    </location>
</feature>
<comment type="caution">
    <text evidence="2">The sequence shown here is derived from an EMBL/GenBank/DDBJ whole genome shotgun (WGS) entry which is preliminary data.</text>
</comment>
<dbReference type="PANTHER" id="PTHR13542">
    <property type="entry name" value="LSM12 HOMOLOG"/>
    <property type="match status" value="1"/>
</dbReference>
<dbReference type="Proteomes" id="UP000708208">
    <property type="component" value="Unassembled WGS sequence"/>
</dbReference>
<dbReference type="InterPro" id="IPR047574">
    <property type="entry name" value="AD"/>
</dbReference>
<name>A0A8J2LYC8_9HEXA</name>
<dbReference type="Pfam" id="PF21166">
    <property type="entry name" value="LSM12_LSM"/>
    <property type="match status" value="1"/>
</dbReference>
<proteinExistence type="predicted"/>
<sequence>MADEKSVDQKSYFPVGSHIKCDYDGKHVEGEIAAYHNVSRLLIIRAQASNGKASANDVYVINTEIIDKIAITPDHGPAEIVRPIDFQKLEKRRLKAISLKKARILALSADVAPEGRKLFLTITKTIDEVVWDGDAIVVLSEVRVTPPYKVDNVHGEKEASVIHVKKIVDKHWKETSVPVVSV</sequence>
<accession>A0A8J2LYC8</accession>
<reference evidence="2" key="1">
    <citation type="submission" date="2021-06" db="EMBL/GenBank/DDBJ databases">
        <authorList>
            <person name="Hodson N. C."/>
            <person name="Mongue J. A."/>
            <person name="Jaron S. K."/>
        </authorList>
    </citation>
    <scope>NUCLEOTIDE SEQUENCE</scope>
</reference>
<dbReference type="EMBL" id="CAJVCH010556805">
    <property type="protein sequence ID" value="CAG7830631.1"/>
    <property type="molecule type" value="Genomic_DNA"/>
</dbReference>
<dbReference type="InterPro" id="IPR019181">
    <property type="entry name" value="LSM12_ABD"/>
</dbReference>